<dbReference type="AlphaFoldDB" id="A0A452ZKR5"/>
<keyword evidence="10" id="KW-1185">Reference proteome</keyword>
<keyword evidence="2" id="KW-0479">Metal-binding</keyword>
<evidence type="ECO:0000256" key="1">
    <source>
        <dbReference type="ARBA" id="ARBA00005694"/>
    </source>
</evidence>
<dbReference type="PROSITE" id="PS00344">
    <property type="entry name" value="GATA_ZN_FINGER_1"/>
    <property type="match status" value="1"/>
</dbReference>
<feature type="region of interest" description="Disordered" evidence="7">
    <location>
        <begin position="289"/>
        <end position="310"/>
    </location>
</feature>
<name>A0A452ZKR5_AEGTS</name>
<dbReference type="Gramene" id="AET1Gv20817600.1">
    <property type="protein sequence ID" value="AET1Gv20817600.1"/>
    <property type="gene ID" value="AET1Gv20817600"/>
</dbReference>
<evidence type="ECO:0000256" key="5">
    <source>
        <dbReference type="ARBA" id="ARBA00023159"/>
    </source>
</evidence>
<evidence type="ECO:0000256" key="3">
    <source>
        <dbReference type="ARBA" id="ARBA00022771"/>
    </source>
</evidence>
<accession>A0A452ZKR5</accession>
<dbReference type="SUPFAM" id="SSF57716">
    <property type="entry name" value="Glucocorticoid receptor-like (DNA-binding domain)"/>
    <property type="match status" value="1"/>
</dbReference>
<feature type="compositionally biased region" description="Low complexity" evidence="7">
    <location>
        <begin position="202"/>
        <end position="220"/>
    </location>
</feature>
<keyword evidence="4" id="KW-0862">Zinc</keyword>
<dbReference type="InterPro" id="IPR000679">
    <property type="entry name" value="Znf_GATA"/>
</dbReference>
<feature type="region of interest" description="Disordered" evidence="7">
    <location>
        <begin position="388"/>
        <end position="422"/>
    </location>
</feature>
<evidence type="ECO:0000256" key="6">
    <source>
        <dbReference type="PROSITE-ProRule" id="PRU00094"/>
    </source>
</evidence>
<dbReference type="PROSITE" id="PS50114">
    <property type="entry name" value="GATA_ZN_FINGER_2"/>
    <property type="match status" value="1"/>
</dbReference>
<reference evidence="9" key="5">
    <citation type="journal article" date="2021" name="G3 (Bethesda)">
        <title>Aegilops tauschii genome assembly Aet v5.0 features greater sequence contiguity and improved annotation.</title>
        <authorList>
            <person name="Wang L."/>
            <person name="Zhu T."/>
            <person name="Rodriguez J.C."/>
            <person name="Deal K.R."/>
            <person name="Dubcovsky J."/>
            <person name="McGuire P.E."/>
            <person name="Lux T."/>
            <person name="Spannagl M."/>
            <person name="Mayer K.F.X."/>
            <person name="Baldrich P."/>
            <person name="Meyers B.C."/>
            <person name="Huo N."/>
            <person name="Gu Y.Q."/>
            <person name="Zhou H."/>
            <person name="Devos K.M."/>
            <person name="Bennetzen J.L."/>
            <person name="Unver T."/>
            <person name="Budak H."/>
            <person name="Gulick P.J."/>
            <person name="Galiba G."/>
            <person name="Kalapos B."/>
            <person name="Nelson D.R."/>
            <person name="Li P."/>
            <person name="You F.M."/>
            <person name="Luo M.C."/>
            <person name="Dvorak J."/>
        </authorList>
    </citation>
    <scope>NUCLEOTIDE SEQUENCE [LARGE SCALE GENOMIC DNA]</scope>
    <source>
        <strain evidence="9">cv. AL8/78</strain>
    </source>
</reference>
<proteinExistence type="inferred from homology"/>
<reference evidence="10" key="2">
    <citation type="journal article" date="2017" name="Nat. Plants">
        <title>The Aegilops tauschii genome reveals multiple impacts of transposons.</title>
        <authorList>
            <person name="Zhao G."/>
            <person name="Zou C."/>
            <person name="Li K."/>
            <person name="Wang K."/>
            <person name="Li T."/>
            <person name="Gao L."/>
            <person name="Zhang X."/>
            <person name="Wang H."/>
            <person name="Yang Z."/>
            <person name="Liu X."/>
            <person name="Jiang W."/>
            <person name="Mao L."/>
            <person name="Kong X."/>
            <person name="Jiao Y."/>
            <person name="Jia J."/>
        </authorList>
    </citation>
    <scope>NUCLEOTIDE SEQUENCE [LARGE SCALE GENOMIC DNA]</scope>
    <source>
        <strain evidence="10">cv. AL8/78</strain>
    </source>
</reference>
<dbReference type="GO" id="GO:0008270">
    <property type="term" value="F:zinc ion binding"/>
    <property type="evidence" value="ECO:0007669"/>
    <property type="project" value="UniProtKB-KW"/>
</dbReference>
<dbReference type="EnsemblPlants" id="AET1Gv20817600.1">
    <property type="protein sequence ID" value="AET1Gv20817600.1"/>
    <property type="gene ID" value="AET1Gv20817600"/>
</dbReference>
<evidence type="ECO:0000313" key="10">
    <source>
        <dbReference type="Proteomes" id="UP000015105"/>
    </source>
</evidence>
<dbReference type="Gene3D" id="3.30.50.10">
    <property type="entry name" value="Erythroid Transcription Factor GATA-1, subunit A"/>
    <property type="match status" value="1"/>
</dbReference>
<organism evidence="9 10">
    <name type="scientific">Aegilops tauschii subsp. strangulata</name>
    <name type="common">Goatgrass</name>
    <dbReference type="NCBI Taxonomy" id="200361"/>
    <lineage>
        <taxon>Eukaryota</taxon>
        <taxon>Viridiplantae</taxon>
        <taxon>Streptophyta</taxon>
        <taxon>Embryophyta</taxon>
        <taxon>Tracheophyta</taxon>
        <taxon>Spermatophyta</taxon>
        <taxon>Magnoliopsida</taxon>
        <taxon>Liliopsida</taxon>
        <taxon>Poales</taxon>
        <taxon>Poaceae</taxon>
        <taxon>BOP clade</taxon>
        <taxon>Pooideae</taxon>
        <taxon>Triticodae</taxon>
        <taxon>Triticeae</taxon>
        <taxon>Triticinae</taxon>
        <taxon>Aegilops</taxon>
    </lineage>
</organism>
<reference evidence="9" key="4">
    <citation type="submission" date="2019-03" db="UniProtKB">
        <authorList>
            <consortium name="EnsemblPlants"/>
        </authorList>
    </citation>
    <scope>IDENTIFICATION</scope>
</reference>
<dbReference type="InterPro" id="IPR013088">
    <property type="entry name" value="Znf_NHR/GATA"/>
</dbReference>
<evidence type="ECO:0000256" key="7">
    <source>
        <dbReference type="SAM" id="MobiDB-lite"/>
    </source>
</evidence>
<protein>
    <recommendedName>
        <fullName evidence="8">GATA-type domain-containing protein</fullName>
    </recommendedName>
</protein>
<reference evidence="9" key="3">
    <citation type="journal article" date="2017" name="Nature">
        <title>Genome sequence of the progenitor of the wheat D genome Aegilops tauschii.</title>
        <authorList>
            <person name="Luo M.C."/>
            <person name="Gu Y.Q."/>
            <person name="Puiu D."/>
            <person name="Wang H."/>
            <person name="Twardziok S.O."/>
            <person name="Deal K.R."/>
            <person name="Huo N."/>
            <person name="Zhu T."/>
            <person name="Wang L."/>
            <person name="Wang Y."/>
            <person name="McGuire P.E."/>
            <person name="Liu S."/>
            <person name="Long H."/>
            <person name="Ramasamy R.K."/>
            <person name="Rodriguez J.C."/>
            <person name="Van S.L."/>
            <person name="Yuan L."/>
            <person name="Wang Z."/>
            <person name="Xia Z."/>
            <person name="Xiao L."/>
            <person name="Anderson O.D."/>
            <person name="Ouyang S."/>
            <person name="Liang Y."/>
            <person name="Zimin A.V."/>
            <person name="Pertea G."/>
            <person name="Qi P."/>
            <person name="Bennetzen J.L."/>
            <person name="Dai X."/>
            <person name="Dawson M.W."/>
            <person name="Muller H.G."/>
            <person name="Kugler K."/>
            <person name="Rivarola-Duarte L."/>
            <person name="Spannagl M."/>
            <person name="Mayer K.F.X."/>
            <person name="Lu F.H."/>
            <person name="Bevan M.W."/>
            <person name="Leroy P."/>
            <person name="Li P."/>
            <person name="You F.M."/>
            <person name="Sun Q."/>
            <person name="Liu Z."/>
            <person name="Lyons E."/>
            <person name="Wicker T."/>
            <person name="Salzberg S.L."/>
            <person name="Devos K.M."/>
            <person name="Dvorak J."/>
        </authorList>
    </citation>
    <scope>NUCLEOTIDE SEQUENCE [LARGE SCALE GENOMIC DNA]</scope>
    <source>
        <strain evidence="9">cv. AL8/78</strain>
    </source>
</reference>
<keyword evidence="5" id="KW-0010">Activator</keyword>
<dbReference type="GO" id="GO:0043565">
    <property type="term" value="F:sequence-specific DNA binding"/>
    <property type="evidence" value="ECO:0007669"/>
    <property type="project" value="InterPro"/>
</dbReference>
<dbReference type="STRING" id="200361.A0A452ZKR5"/>
<dbReference type="CDD" id="cd00202">
    <property type="entry name" value="ZnF_GATA"/>
    <property type="match status" value="1"/>
</dbReference>
<dbReference type="SMART" id="SM00401">
    <property type="entry name" value="ZnF_GATA"/>
    <property type="match status" value="1"/>
</dbReference>
<evidence type="ECO:0000313" key="9">
    <source>
        <dbReference type="EnsemblPlants" id="AET1Gv20817600.1"/>
    </source>
</evidence>
<feature type="region of interest" description="Disordered" evidence="7">
    <location>
        <begin position="202"/>
        <end position="228"/>
    </location>
</feature>
<keyword evidence="3 6" id="KW-0863">Zinc-finger</keyword>
<dbReference type="GO" id="GO:0006355">
    <property type="term" value="P:regulation of DNA-templated transcription"/>
    <property type="evidence" value="ECO:0007669"/>
    <property type="project" value="InterPro"/>
</dbReference>
<dbReference type="PANTHER" id="PTHR45658">
    <property type="entry name" value="GATA TRANSCRIPTION FACTOR"/>
    <property type="match status" value="1"/>
</dbReference>
<feature type="region of interest" description="Disordered" evidence="7">
    <location>
        <begin position="15"/>
        <end position="45"/>
    </location>
</feature>
<comment type="similarity">
    <text evidence="1">Belongs to the type IV zinc-finger family. Class A subfamily.</text>
</comment>
<dbReference type="PANTHER" id="PTHR45658:SF18">
    <property type="entry name" value="PROTEIN GAT2"/>
    <property type="match status" value="1"/>
</dbReference>
<dbReference type="GO" id="GO:0005634">
    <property type="term" value="C:nucleus"/>
    <property type="evidence" value="ECO:0007669"/>
    <property type="project" value="TreeGrafter"/>
</dbReference>
<dbReference type="InterPro" id="IPR051140">
    <property type="entry name" value="GATA_TF"/>
</dbReference>
<dbReference type="Proteomes" id="UP000015105">
    <property type="component" value="Chromosome 1D"/>
</dbReference>
<feature type="compositionally biased region" description="Polar residues" evidence="7">
    <location>
        <begin position="25"/>
        <end position="34"/>
    </location>
</feature>
<dbReference type="Pfam" id="PF00320">
    <property type="entry name" value="GATA"/>
    <property type="match status" value="1"/>
</dbReference>
<dbReference type="FunFam" id="3.30.50.10:FF:000018">
    <property type="entry name" value="GATA transcription factor"/>
    <property type="match status" value="1"/>
</dbReference>
<evidence type="ECO:0000259" key="8">
    <source>
        <dbReference type="PROSITE" id="PS50114"/>
    </source>
</evidence>
<evidence type="ECO:0000256" key="2">
    <source>
        <dbReference type="ARBA" id="ARBA00022723"/>
    </source>
</evidence>
<evidence type="ECO:0000256" key="4">
    <source>
        <dbReference type="ARBA" id="ARBA00022833"/>
    </source>
</evidence>
<feature type="domain" description="GATA-type" evidence="8">
    <location>
        <begin position="318"/>
        <end position="354"/>
    </location>
</feature>
<dbReference type="GO" id="GO:0030154">
    <property type="term" value="P:cell differentiation"/>
    <property type="evidence" value="ECO:0007669"/>
    <property type="project" value="TreeGrafter"/>
</dbReference>
<reference evidence="10" key="1">
    <citation type="journal article" date="2014" name="Science">
        <title>Ancient hybridizations among the ancestral genomes of bread wheat.</title>
        <authorList>
            <consortium name="International Wheat Genome Sequencing Consortium,"/>
            <person name="Marcussen T."/>
            <person name="Sandve S.R."/>
            <person name="Heier L."/>
            <person name="Spannagl M."/>
            <person name="Pfeifer M."/>
            <person name="Jakobsen K.S."/>
            <person name="Wulff B.B."/>
            <person name="Steuernagel B."/>
            <person name="Mayer K.F."/>
            <person name="Olsen O.A."/>
        </authorList>
    </citation>
    <scope>NUCLEOTIDE SEQUENCE [LARGE SCALE GENOMIC DNA]</scope>
    <source>
        <strain evidence="10">cv. AL8/78</strain>
    </source>
</reference>
<sequence>ISLLHSATPPRLNPTLSLRLASFPPASTQGKNNSGGDGRRKPVEFVRGGGGGGGISFRFVLFVWIWMEAAAECAGGGGALREVKKEAGPGDVFLVDDLLDLPCDDDEEEDHAAGFADGAADCSAGEAGGGAGNASADSSTVTAVDSCSNSLSGGLADGDFSGGLCEPYDQLAELEWLSNYMGDDNFPTEDLRKLQLISGIPSASSQTAPPRAPAAPVQPCAGGGAGTALWRSDAHAGQVSVPGKARSKRSRVAPCNWSSRLLVLPPAPASPPSPASAVISPSESGTAFPLFPNKKPAKSSKKKEAPAAPAMTAAEAAAAEGRRCLHCETDKTPQWRTGPLGPKTLCNACGVRYKSGRLVPEYRPAASPTFVPSKHSNSHRKVVELRRQKDTPPQQLLHHSQHQPPPPQQLGPGLGFQVPGPLLFDGPRLGGGADEFLIRNRIGPDHRQLI</sequence>